<reference evidence="10" key="1">
    <citation type="submission" date="2021-04" db="EMBL/GenBank/DDBJ databases">
        <title>Genomic insights into ecological role and evolution of a novel Thermoplasmata order Candidatus Sysuiplasmatales.</title>
        <authorList>
            <person name="Yuan Y."/>
        </authorList>
    </citation>
    <scope>NUCLEOTIDE SEQUENCE</scope>
    <source>
        <strain evidence="11">TUT19-bin139</strain>
        <strain evidence="10">YP2-bin.285</strain>
    </source>
</reference>
<dbReference type="PANTHER" id="PTHR43568">
    <property type="entry name" value="P PROTEIN"/>
    <property type="match status" value="1"/>
</dbReference>
<evidence type="ECO:0000256" key="4">
    <source>
        <dbReference type="ARBA" id="ARBA00022475"/>
    </source>
</evidence>
<evidence type="ECO:0000256" key="5">
    <source>
        <dbReference type="ARBA" id="ARBA00022692"/>
    </source>
</evidence>
<feature type="transmembrane region" description="Helical" evidence="8">
    <location>
        <begin position="248"/>
        <end position="268"/>
    </location>
</feature>
<feature type="transmembrane region" description="Helical" evidence="8">
    <location>
        <begin position="6"/>
        <end position="23"/>
    </location>
</feature>
<evidence type="ECO:0000313" key="10">
    <source>
        <dbReference type="EMBL" id="MBX8631602.1"/>
    </source>
</evidence>
<feature type="transmembrane region" description="Helical" evidence="8">
    <location>
        <begin position="61"/>
        <end position="86"/>
    </location>
</feature>
<evidence type="ECO:0000256" key="6">
    <source>
        <dbReference type="ARBA" id="ARBA00022989"/>
    </source>
</evidence>
<dbReference type="Proteomes" id="UP000716004">
    <property type="component" value="Unassembled WGS sequence"/>
</dbReference>
<comment type="subcellular location">
    <subcellularLocation>
        <location evidence="1">Cell membrane</location>
        <topology evidence="1">Multi-pass membrane protein</topology>
    </subcellularLocation>
</comment>
<feature type="transmembrane region" description="Helical" evidence="8">
    <location>
        <begin position="402"/>
        <end position="420"/>
    </location>
</feature>
<evidence type="ECO:0000313" key="11">
    <source>
        <dbReference type="EMBL" id="MBX8643978.1"/>
    </source>
</evidence>
<dbReference type="InterPro" id="IPR051475">
    <property type="entry name" value="Diverse_Ion_Transporter"/>
</dbReference>
<evidence type="ECO:0000256" key="7">
    <source>
        <dbReference type="ARBA" id="ARBA00023136"/>
    </source>
</evidence>
<feature type="transmembrane region" description="Helical" evidence="8">
    <location>
        <begin position="318"/>
        <end position="346"/>
    </location>
</feature>
<feature type="transmembrane region" description="Helical" evidence="8">
    <location>
        <begin position="98"/>
        <end position="128"/>
    </location>
</feature>
<dbReference type="PRINTS" id="PR00758">
    <property type="entry name" value="ARSENICPUMP"/>
</dbReference>
<dbReference type="InterPro" id="IPR004680">
    <property type="entry name" value="Cit_transptr-like_dom"/>
</dbReference>
<feature type="transmembrane region" description="Helical" evidence="8">
    <location>
        <begin position="358"/>
        <end position="382"/>
    </location>
</feature>
<dbReference type="GO" id="GO:0015105">
    <property type="term" value="F:arsenite transmembrane transporter activity"/>
    <property type="evidence" value="ECO:0007669"/>
    <property type="project" value="InterPro"/>
</dbReference>
<dbReference type="PANTHER" id="PTHR43568:SF1">
    <property type="entry name" value="P PROTEIN"/>
    <property type="match status" value="1"/>
</dbReference>
<feature type="transmembrane region" description="Helical" evidence="8">
    <location>
        <begin position="280"/>
        <end position="298"/>
    </location>
</feature>
<keyword evidence="4" id="KW-1003">Cell membrane</keyword>
<dbReference type="Pfam" id="PF03600">
    <property type="entry name" value="CitMHS"/>
    <property type="match status" value="1"/>
</dbReference>
<keyword evidence="7 8" id="KW-0472">Membrane</keyword>
<protein>
    <recommendedName>
        <fullName evidence="9">Citrate transporter-like domain-containing protein</fullName>
    </recommendedName>
</protein>
<keyword evidence="6 8" id="KW-1133">Transmembrane helix</keyword>
<keyword evidence="5 8" id="KW-0812">Transmembrane</keyword>
<evidence type="ECO:0000259" key="9">
    <source>
        <dbReference type="Pfam" id="PF03600"/>
    </source>
</evidence>
<evidence type="ECO:0000256" key="2">
    <source>
        <dbReference type="ARBA" id="ARBA00009843"/>
    </source>
</evidence>
<evidence type="ECO:0000313" key="12">
    <source>
        <dbReference type="Proteomes" id="UP000716004"/>
    </source>
</evidence>
<comment type="caution">
    <text evidence="10">The sequence shown here is derived from an EMBL/GenBank/DDBJ whole genome shotgun (WGS) entry which is preliminary data.</text>
</comment>
<accession>A0A8J8CFJ1</accession>
<dbReference type="AlphaFoldDB" id="A0A8J8CFJ1"/>
<organism evidence="10 12">
    <name type="scientific">Candidatus Sysuiplasma superficiale</name>
    <dbReference type="NCBI Taxonomy" id="2823368"/>
    <lineage>
        <taxon>Archaea</taxon>
        <taxon>Methanobacteriati</taxon>
        <taxon>Thermoplasmatota</taxon>
        <taxon>Thermoplasmata</taxon>
        <taxon>Candidatus Sysuiplasmatales</taxon>
        <taxon>Candidatus Sysuiplasmataceae</taxon>
        <taxon>Candidatus Sysuiplasma</taxon>
    </lineage>
</organism>
<proteinExistence type="inferred from homology"/>
<feature type="transmembrane region" description="Helical" evidence="8">
    <location>
        <begin position="35"/>
        <end position="55"/>
    </location>
</feature>
<sequence length="422" mass="44734">MSGAFSEVAALVIFLFTYSLISFNRRGRSRIELPAAALAGGALMMVTGILPPSAAIQSINWNTIVLVLGMMLIVASMDSTGFFIWFANLISRSRNPAYLLGTVCGITALLSAFILNDAVVLIFTPVVIRAARRMNVQPVPYLIMEAISANVGSAATEVGNPQNAYIASVSGVPFHTFTLLALTPTILSLAAAFIIALVIGRVHFNRRKLHAPDEAAPVFRVRKWPVRIMTSLLVLVFLGFYTSSIFRIPISVIALTGGIAALLITPFISEDNNQQVLQKVDWGILMFFIGLFILIAGVESSGLLSSVISGFQQLSGGSAGTVAGMTVLSAVLSNLTSNVPAVLLLSPVVQSTVPTTKIWVTLALSSTFAGNATIIGAAANVIVARGAGREGIHISLAEFMRYGLPITLVSLLFTVLLLSLNL</sequence>
<evidence type="ECO:0000256" key="1">
    <source>
        <dbReference type="ARBA" id="ARBA00004651"/>
    </source>
</evidence>
<gene>
    <name evidence="10" type="ORF">J9259_03650</name>
    <name evidence="11" type="ORF">KIY12_04555</name>
</gene>
<evidence type="ECO:0000256" key="8">
    <source>
        <dbReference type="SAM" id="Phobius"/>
    </source>
</evidence>
<dbReference type="InterPro" id="IPR000802">
    <property type="entry name" value="Arsenical_pump_ArsB"/>
</dbReference>
<evidence type="ECO:0000256" key="3">
    <source>
        <dbReference type="ARBA" id="ARBA00022448"/>
    </source>
</evidence>
<keyword evidence="3" id="KW-0813">Transport</keyword>
<dbReference type="EMBL" id="JAGVSJ010000006">
    <property type="protein sequence ID" value="MBX8631602.1"/>
    <property type="molecule type" value="Genomic_DNA"/>
</dbReference>
<feature type="transmembrane region" description="Helical" evidence="8">
    <location>
        <begin position="179"/>
        <end position="204"/>
    </location>
</feature>
<comment type="similarity">
    <text evidence="2">Belongs to the CitM (TC 2.A.11) transporter family.</text>
</comment>
<feature type="domain" description="Citrate transporter-like" evidence="9">
    <location>
        <begin position="25"/>
        <end position="368"/>
    </location>
</feature>
<feature type="transmembrane region" description="Helical" evidence="8">
    <location>
        <begin position="224"/>
        <end position="242"/>
    </location>
</feature>
<dbReference type="EMBL" id="JAHEAC010000031">
    <property type="protein sequence ID" value="MBX8643978.1"/>
    <property type="molecule type" value="Genomic_DNA"/>
</dbReference>
<dbReference type="GO" id="GO:0005886">
    <property type="term" value="C:plasma membrane"/>
    <property type="evidence" value="ECO:0007669"/>
    <property type="project" value="UniProtKB-SubCell"/>
</dbReference>
<dbReference type="Proteomes" id="UP000750197">
    <property type="component" value="Unassembled WGS sequence"/>
</dbReference>
<name>A0A8J8CFJ1_9ARCH</name>